<dbReference type="InterPro" id="IPR001678">
    <property type="entry name" value="MeTrfase_RsmB-F_NOP2_dom"/>
</dbReference>
<feature type="binding site" evidence="7">
    <location>
        <begin position="346"/>
        <end position="352"/>
    </location>
    <ligand>
        <name>S-adenosyl-L-methionine</name>
        <dbReference type="ChEBI" id="CHEBI:59789"/>
    </ligand>
</feature>
<dbReference type="InterPro" id="IPR029063">
    <property type="entry name" value="SAM-dependent_MTases_sf"/>
</dbReference>
<evidence type="ECO:0000256" key="2">
    <source>
        <dbReference type="ARBA" id="ARBA00022603"/>
    </source>
</evidence>
<comment type="similarity">
    <text evidence="1 7">Belongs to the class I-like SAM-binding methyltransferase superfamily. RsmB/NOP family.</text>
</comment>
<evidence type="ECO:0000256" key="7">
    <source>
        <dbReference type="PROSITE-ProRule" id="PRU01023"/>
    </source>
</evidence>
<dbReference type="KEGG" id="lww:102727616"/>
<evidence type="ECO:0000256" key="1">
    <source>
        <dbReference type="ARBA" id="ARBA00007494"/>
    </source>
</evidence>
<evidence type="ECO:0000313" key="10">
    <source>
        <dbReference type="RefSeq" id="XP_006736413.1"/>
    </source>
</evidence>
<dbReference type="GO" id="GO:0001510">
    <property type="term" value="P:RNA methylation"/>
    <property type="evidence" value="ECO:0007669"/>
    <property type="project" value="InterPro"/>
</dbReference>
<dbReference type="GO" id="GO:0008173">
    <property type="term" value="F:RNA methyltransferase activity"/>
    <property type="evidence" value="ECO:0007669"/>
    <property type="project" value="InterPro"/>
</dbReference>
<dbReference type="RefSeq" id="XP_006736413.1">
    <property type="nucleotide sequence ID" value="XM_006736350.2"/>
</dbReference>
<keyword evidence="2 7" id="KW-0489">Methyltransferase</keyword>
<feature type="binding site" evidence="7">
    <location>
        <position position="370"/>
    </location>
    <ligand>
        <name>S-adenosyl-L-methionine</name>
        <dbReference type="ChEBI" id="CHEBI:59789"/>
    </ligand>
</feature>
<keyword evidence="9" id="KW-1185">Reference proteome</keyword>
<evidence type="ECO:0000256" key="4">
    <source>
        <dbReference type="ARBA" id="ARBA00022691"/>
    </source>
</evidence>
<dbReference type="GeneID" id="102727616"/>
<dbReference type="Proteomes" id="UP000245341">
    <property type="component" value="Unplaced"/>
</dbReference>
<feature type="binding site" evidence="7">
    <location>
        <position position="397"/>
    </location>
    <ligand>
        <name>S-adenosyl-L-methionine</name>
        <dbReference type="ChEBI" id="CHEBI:59789"/>
    </ligand>
</feature>
<dbReference type="InterPro" id="IPR049560">
    <property type="entry name" value="MeTrfase_RsmB-F_NOP2_cat"/>
</dbReference>
<dbReference type="PROSITE" id="PS01153">
    <property type="entry name" value="NOL1_NOP2_SUN"/>
    <property type="match status" value="1"/>
</dbReference>
<protein>
    <submittedName>
        <fullName evidence="10">Methyltransferase NSUN6</fullName>
    </submittedName>
</protein>
<feature type="active site" description="Nucleophile" evidence="7">
    <location>
        <position position="477"/>
    </location>
</feature>
<dbReference type="InterPro" id="IPR023267">
    <property type="entry name" value="RCMT"/>
</dbReference>
<keyword evidence="6" id="KW-0007">Acetylation</keyword>
<evidence type="ECO:0000256" key="5">
    <source>
        <dbReference type="ARBA" id="ARBA00022884"/>
    </source>
</evidence>
<dbReference type="STRING" id="9713.A0A2U3XYE2"/>
<sequence>MSIFPKISLRLEVEKYLKEGFMNKEVVSTFGKQEAERKFETLLNHLSHPPSFTTVRVNTHLASVQHVKDLLFDELQKQFNGLSVPILQHPDLQDVLLIPVIGPRKNIKKQHCEAVVGAQCGNAVLRGAHVYVPGIVSASKLMKAGDVISVYSDIKGKCKKGAKEFDGTKVFLGNGISELSRKEIFSGLPELKYVIKCLEEICILFGGSRKIKTIYLRSSVDSSITPQLTADVDMPKTEFIHAELDYIPDSWNSFHVATVWVFGSSSTSGVEGVALCKRCPTGHSSAILLPWYPDTGASGVFPEWALCVLLLWQPLGQLQVPSWNLPSAVVTHVLDPQPGEKILDLCAAPGGKTTHIAALMHDQGEVIALDKISNKVEKIKQNALLLGLNSIKAFCFDGTKALKLNTVKDAEGKPPFLPESFDRILLDAPCSGMGQRPNMVCSWTLKEVTSYQPLQRKLFTVAVELLKPGGVLVYSTCTITLAENEEQVAWALRTFPYLQLQPQEPQIGGEGMMGAGLSLEQLKQLQRFDPSVVPLRDTDIDSLRDARIEDMIWLANKDCIGFFIAKFIKCKST</sequence>
<feature type="binding site" evidence="7">
    <location>
        <position position="427"/>
    </location>
    <ligand>
        <name>S-adenosyl-L-methionine</name>
        <dbReference type="ChEBI" id="CHEBI:59789"/>
    </ligand>
</feature>
<dbReference type="Pfam" id="PF01189">
    <property type="entry name" value="Methyltr_RsmB-F"/>
    <property type="match status" value="1"/>
</dbReference>
<dbReference type="AlphaFoldDB" id="A0A2U3XYE2"/>
<evidence type="ECO:0000313" key="9">
    <source>
        <dbReference type="Proteomes" id="UP000245341"/>
    </source>
</evidence>
<dbReference type="PANTHER" id="PTHR22807:SF34">
    <property type="entry name" value="TRNA (CYTOSINE(72)-C(5))-METHYLTRANSFERASE NSUN6"/>
    <property type="match status" value="1"/>
</dbReference>
<reference evidence="10" key="1">
    <citation type="submission" date="2025-08" db="UniProtKB">
        <authorList>
            <consortium name="RefSeq"/>
        </authorList>
    </citation>
    <scope>IDENTIFICATION</scope>
    <source>
        <tissue evidence="10">Liver</tissue>
    </source>
</reference>
<keyword evidence="3 7" id="KW-0808">Transferase</keyword>
<dbReference type="PROSITE" id="PS50890">
    <property type="entry name" value="PUA"/>
    <property type="match status" value="1"/>
</dbReference>
<evidence type="ECO:0000259" key="8">
    <source>
        <dbReference type="PROSITE" id="PS51686"/>
    </source>
</evidence>
<dbReference type="PRINTS" id="PR02008">
    <property type="entry name" value="RCMTFAMILY"/>
</dbReference>
<dbReference type="OrthoDB" id="260824at2759"/>
<organism evidence="9 10">
    <name type="scientific">Leptonychotes weddellii</name>
    <name type="common">Weddell seal</name>
    <name type="synonym">Otaria weddellii</name>
    <dbReference type="NCBI Taxonomy" id="9713"/>
    <lineage>
        <taxon>Eukaryota</taxon>
        <taxon>Metazoa</taxon>
        <taxon>Chordata</taxon>
        <taxon>Craniata</taxon>
        <taxon>Vertebrata</taxon>
        <taxon>Euteleostomi</taxon>
        <taxon>Mammalia</taxon>
        <taxon>Eutheria</taxon>
        <taxon>Laurasiatheria</taxon>
        <taxon>Carnivora</taxon>
        <taxon>Caniformia</taxon>
        <taxon>Pinnipedia</taxon>
        <taxon>Phocidae</taxon>
        <taxon>Monachinae</taxon>
        <taxon>Lobodontini</taxon>
        <taxon>Leptonychotes</taxon>
    </lineage>
</organism>
<proteinExistence type="inferred from homology"/>
<dbReference type="PANTHER" id="PTHR22807">
    <property type="entry name" value="NOP2 YEAST -RELATED NOL1/NOP2/FMU SUN DOMAIN-CONTAINING"/>
    <property type="match status" value="1"/>
</dbReference>
<dbReference type="CDD" id="cd02440">
    <property type="entry name" value="AdoMet_MTases"/>
    <property type="match status" value="1"/>
</dbReference>
<dbReference type="InterPro" id="IPR018314">
    <property type="entry name" value="RsmB/NOL1/NOP2-like_CS"/>
</dbReference>
<evidence type="ECO:0000256" key="3">
    <source>
        <dbReference type="ARBA" id="ARBA00022679"/>
    </source>
</evidence>
<dbReference type="Gene3D" id="2.30.130.10">
    <property type="entry name" value="PUA domain"/>
    <property type="match status" value="1"/>
</dbReference>
<dbReference type="CDD" id="cd21150">
    <property type="entry name" value="PUA_NSun6-like"/>
    <property type="match status" value="1"/>
</dbReference>
<dbReference type="GO" id="GO:0003723">
    <property type="term" value="F:RNA binding"/>
    <property type="evidence" value="ECO:0007669"/>
    <property type="project" value="UniProtKB-UniRule"/>
</dbReference>
<gene>
    <name evidence="10" type="primary">NSUN6</name>
</gene>
<keyword evidence="4 7" id="KW-0949">S-adenosyl-L-methionine</keyword>
<dbReference type="InterPro" id="IPR036974">
    <property type="entry name" value="PUA_sf"/>
</dbReference>
<feature type="domain" description="SAM-dependent MTase RsmB/NOP-type" evidence="8">
    <location>
        <begin position="324"/>
        <end position="570"/>
    </location>
</feature>
<dbReference type="Gene3D" id="3.40.50.150">
    <property type="entry name" value="Vaccinia Virus protein VP39"/>
    <property type="match status" value="1"/>
</dbReference>
<dbReference type="SUPFAM" id="SSF53335">
    <property type="entry name" value="S-adenosyl-L-methionine-dependent methyltransferases"/>
    <property type="match status" value="1"/>
</dbReference>
<keyword evidence="5 7" id="KW-0694">RNA-binding</keyword>
<dbReference type="CTD" id="221078"/>
<evidence type="ECO:0000256" key="6">
    <source>
        <dbReference type="ARBA" id="ARBA00022990"/>
    </source>
</evidence>
<accession>A0A2U3XYE2</accession>
<dbReference type="InterPro" id="IPR015947">
    <property type="entry name" value="PUA-like_sf"/>
</dbReference>
<name>A0A2U3XYE2_LEPWE</name>
<dbReference type="PROSITE" id="PS51686">
    <property type="entry name" value="SAM_MT_RSMB_NOP"/>
    <property type="match status" value="1"/>
</dbReference>
<dbReference type="SUPFAM" id="SSF88697">
    <property type="entry name" value="PUA domain-like"/>
    <property type="match status" value="1"/>
</dbReference>